<dbReference type="SUPFAM" id="SSF53850">
    <property type="entry name" value="Periplasmic binding protein-like II"/>
    <property type="match status" value="1"/>
</dbReference>
<feature type="chain" id="PRO_5046743493" evidence="1">
    <location>
        <begin position="22"/>
        <end position="282"/>
    </location>
</feature>
<reference evidence="3" key="1">
    <citation type="submission" date="2021-12" db="EMBL/GenBank/DDBJ databases">
        <title>Enterovibrio ZSDZ35 sp. nov. and Enterovibrio ZSDZ42 sp. nov., isolated from coastal seawater in Qingdao.</title>
        <authorList>
            <person name="Zhang P."/>
        </authorList>
    </citation>
    <scope>NUCLEOTIDE SEQUENCE</scope>
    <source>
        <strain evidence="3">ZSDZ42</strain>
    </source>
</reference>
<feature type="signal peptide" evidence="1">
    <location>
        <begin position="1"/>
        <end position="21"/>
    </location>
</feature>
<gene>
    <name evidence="3" type="ORF">LRP50_19530</name>
</gene>
<evidence type="ECO:0000313" key="3">
    <source>
        <dbReference type="EMBL" id="MDD1795327.1"/>
    </source>
</evidence>
<dbReference type="Gene3D" id="3.40.190.10">
    <property type="entry name" value="Periplasmic binding protein-like II"/>
    <property type="match status" value="2"/>
</dbReference>
<feature type="domain" description="Solute-binding protein family 3/N-terminal" evidence="2">
    <location>
        <begin position="30"/>
        <end position="253"/>
    </location>
</feature>
<evidence type="ECO:0000259" key="2">
    <source>
        <dbReference type="Pfam" id="PF00497"/>
    </source>
</evidence>
<name>A0ABT5R751_9GAMM</name>
<protein>
    <submittedName>
        <fullName evidence="3">Transporter substrate-binding domain-containing protein</fullName>
    </submittedName>
</protein>
<dbReference type="RefSeq" id="WP_274166130.1">
    <property type="nucleotide sequence ID" value="NZ_JAJUBC010000027.1"/>
</dbReference>
<organism evidence="3 4">
    <name type="scientific">Enterovibrio gelatinilyticus</name>
    <dbReference type="NCBI Taxonomy" id="2899819"/>
    <lineage>
        <taxon>Bacteria</taxon>
        <taxon>Pseudomonadati</taxon>
        <taxon>Pseudomonadota</taxon>
        <taxon>Gammaproteobacteria</taxon>
        <taxon>Vibrionales</taxon>
        <taxon>Vibrionaceae</taxon>
        <taxon>Enterovibrio</taxon>
    </lineage>
</organism>
<dbReference type="PANTHER" id="PTHR38834">
    <property type="entry name" value="PERIPLASMIC SUBSTRATE BINDING PROTEIN FAMILY 3"/>
    <property type="match status" value="1"/>
</dbReference>
<dbReference type="Pfam" id="PF00497">
    <property type="entry name" value="SBP_bac_3"/>
    <property type="match status" value="1"/>
</dbReference>
<proteinExistence type="predicted"/>
<accession>A0ABT5R751</accession>
<sequence>MYLKHFIFLLFGLLISALSQAATPLRVVSEILPPFQVITPNGGFQGRAVDMVKAILEEADLSDATIDVMPWARAYKKAQKEKNVAIFSIAYSEKRAMKFHWIGPLYSLERSSLIGLKSRTDLNVPSLDDAKQFRVCSELDTHSYQYLQSLGFEANKNLFSVRSVLATYRTANGGIARPAANLTLLNAKKCDYVTGLWSIYAYSENANNGLTPYFYLGQRDKPLVLNMALSLQSDPAMLTTLTTAYRTLLDSGALYRVCVGDDPEKIYQLSCQVLLPTKEKKQ</sequence>
<dbReference type="Proteomes" id="UP001149400">
    <property type="component" value="Unassembled WGS sequence"/>
</dbReference>
<comment type="caution">
    <text evidence="3">The sequence shown here is derived from an EMBL/GenBank/DDBJ whole genome shotgun (WGS) entry which is preliminary data.</text>
</comment>
<dbReference type="PANTHER" id="PTHR38834:SF3">
    <property type="entry name" value="SOLUTE-BINDING PROTEIN FAMILY 3_N-TERMINAL DOMAIN-CONTAINING PROTEIN"/>
    <property type="match status" value="1"/>
</dbReference>
<evidence type="ECO:0000256" key="1">
    <source>
        <dbReference type="SAM" id="SignalP"/>
    </source>
</evidence>
<dbReference type="InterPro" id="IPR001638">
    <property type="entry name" value="Solute-binding_3/MltF_N"/>
</dbReference>
<keyword evidence="4" id="KW-1185">Reference proteome</keyword>
<dbReference type="EMBL" id="JAJUBC010000027">
    <property type="protein sequence ID" value="MDD1795327.1"/>
    <property type="molecule type" value="Genomic_DNA"/>
</dbReference>
<evidence type="ECO:0000313" key="4">
    <source>
        <dbReference type="Proteomes" id="UP001149400"/>
    </source>
</evidence>
<keyword evidence="1" id="KW-0732">Signal</keyword>